<evidence type="ECO:0000256" key="4">
    <source>
        <dbReference type="ARBA" id="ARBA00010089"/>
    </source>
</evidence>
<feature type="transmembrane region" description="Helical" evidence="16">
    <location>
        <begin position="45"/>
        <end position="62"/>
    </location>
</feature>
<evidence type="ECO:0000313" key="18">
    <source>
        <dbReference type="EnsemblMetazoa" id="AATE010693-PA.1"/>
    </source>
</evidence>
<dbReference type="GO" id="GO:0043161">
    <property type="term" value="P:proteasome-mediated ubiquitin-dependent protein catabolic process"/>
    <property type="evidence" value="ECO:0007669"/>
    <property type="project" value="TreeGrafter"/>
</dbReference>
<comment type="pathway">
    <text evidence="3">Protein modification; protein ubiquitination.</text>
</comment>
<evidence type="ECO:0000256" key="7">
    <source>
        <dbReference type="ARBA" id="ARBA00022692"/>
    </source>
</evidence>
<evidence type="ECO:0000256" key="1">
    <source>
        <dbReference type="ARBA" id="ARBA00000900"/>
    </source>
</evidence>
<keyword evidence="11" id="KW-0256">Endoplasmic reticulum</keyword>
<dbReference type="SMART" id="SM00184">
    <property type="entry name" value="RING"/>
    <property type="match status" value="1"/>
</dbReference>
<evidence type="ECO:0000256" key="9">
    <source>
        <dbReference type="ARBA" id="ARBA00022771"/>
    </source>
</evidence>
<dbReference type="GO" id="GO:0005789">
    <property type="term" value="C:endoplasmic reticulum membrane"/>
    <property type="evidence" value="ECO:0007669"/>
    <property type="project" value="UniProtKB-SubCell"/>
</dbReference>
<comment type="catalytic activity">
    <reaction evidence="1">
        <text>S-ubiquitinyl-[E2 ubiquitin-conjugating enzyme]-L-cysteine + [acceptor protein]-L-lysine = [E2 ubiquitin-conjugating enzyme]-L-cysteine + N(6)-ubiquitinyl-[acceptor protein]-L-lysine.</text>
        <dbReference type="EC" id="2.3.2.27"/>
    </reaction>
</comment>
<dbReference type="PANTHER" id="PTHR22763:SF184">
    <property type="entry name" value="E3 UBIQUITIN-PROTEIN LIGASE SYNOVIOLIN"/>
    <property type="match status" value="1"/>
</dbReference>
<evidence type="ECO:0000256" key="16">
    <source>
        <dbReference type="SAM" id="Phobius"/>
    </source>
</evidence>
<keyword evidence="10" id="KW-0833">Ubl conjugation pathway</keyword>
<dbReference type="InterPro" id="IPR013083">
    <property type="entry name" value="Znf_RING/FYVE/PHD"/>
</dbReference>
<accession>A0A182J3K2</accession>
<dbReference type="PROSITE" id="PS50089">
    <property type="entry name" value="ZF_RING_2"/>
    <property type="match status" value="1"/>
</dbReference>
<evidence type="ECO:0000256" key="12">
    <source>
        <dbReference type="ARBA" id="ARBA00022833"/>
    </source>
</evidence>
<feature type="compositionally biased region" description="Low complexity" evidence="15">
    <location>
        <begin position="647"/>
        <end position="659"/>
    </location>
</feature>
<feature type="compositionally biased region" description="Polar residues" evidence="15">
    <location>
        <begin position="694"/>
        <end position="705"/>
    </location>
</feature>
<dbReference type="Pfam" id="PF25563">
    <property type="entry name" value="TPR_SYVN1_N"/>
    <property type="match status" value="1"/>
</dbReference>
<organism evidence="18">
    <name type="scientific">Anopheles atroparvus</name>
    <name type="common">European mosquito</name>
    <dbReference type="NCBI Taxonomy" id="41427"/>
    <lineage>
        <taxon>Eukaryota</taxon>
        <taxon>Metazoa</taxon>
        <taxon>Ecdysozoa</taxon>
        <taxon>Arthropoda</taxon>
        <taxon>Hexapoda</taxon>
        <taxon>Insecta</taxon>
        <taxon>Pterygota</taxon>
        <taxon>Neoptera</taxon>
        <taxon>Endopterygota</taxon>
        <taxon>Diptera</taxon>
        <taxon>Nematocera</taxon>
        <taxon>Culicoidea</taxon>
        <taxon>Culicidae</taxon>
        <taxon>Anophelinae</taxon>
        <taxon>Anopheles</taxon>
    </lineage>
</organism>
<dbReference type="VEuPathDB" id="VectorBase:AATE010693"/>
<dbReference type="InterPro" id="IPR050731">
    <property type="entry name" value="HRD1_E3_ubiq-ligases"/>
</dbReference>
<proteinExistence type="inferred from homology"/>
<dbReference type="SUPFAM" id="SSF57850">
    <property type="entry name" value="RING/U-box"/>
    <property type="match status" value="1"/>
</dbReference>
<feature type="compositionally biased region" description="Low complexity" evidence="15">
    <location>
        <begin position="540"/>
        <end position="554"/>
    </location>
</feature>
<keyword evidence="9" id="KW-0863">Zinc-finger</keyword>
<evidence type="ECO:0000256" key="13">
    <source>
        <dbReference type="ARBA" id="ARBA00022989"/>
    </source>
</evidence>
<comment type="similarity">
    <text evidence="4">Belongs to the HRD1 family.</text>
</comment>
<dbReference type="EC" id="2.3.2.27" evidence="5"/>
<evidence type="ECO:0000256" key="14">
    <source>
        <dbReference type="ARBA" id="ARBA00023136"/>
    </source>
</evidence>
<name>A0A182J3K2_ANOAO</name>
<evidence type="ECO:0000256" key="11">
    <source>
        <dbReference type="ARBA" id="ARBA00022824"/>
    </source>
</evidence>
<feature type="compositionally biased region" description="Low complexity" evidence="15">
    <location>
        <begin position="522"/>
        <end position="533"/>
    </location>
</feature>
<evidence type="ECO:0000256" key="15">
    <source>
        <dbReference type="SAM" id="MobiDB-lite"/>
    </source>
</evidence>
<dbReference type="PANTHER" id="PTHR22763">
    <property type="entry name" value="RING ZINC FINGER PROTEIN"/>
    <property type="match status" value="1"/>
</dbReference>
<feature type="region of interest" description="Disordered" evidence="15">
    <location>
        <begin position="491"/>
        <end position="577"/>
    </location>
</feature>
<feature type="compositionally biased region" description="Low complexity" evidence="15">
    <location>
        <begin position="346"/>
        <end position="358"/>
    </location>
</feature>
<dbReference type="GO" id="GO:0008270">
    <property type="term" value="F:zinc ion binding"/>
    <property type="evidence" value="ECO:0007669"/>
    <property type="project" value="UniProtKB-KW"/>
</dbReference>
<keyword evidence="6" id="KW-0808">Transferase</keyword>
<dbReference type="CDD" id="cd16479">
    <property type="entry name" value="RING-H2_synoviolin"/>
    <property type="match status" value="1"/>
</dbReference>
<evidence type="ECO:0000256" key="2">
    <source>
        <dbReference type="ARBA" id="ARBA00004477"/>
    </source>
</evidence>
<dbReference type="Gene3D" id="3.30.40.10">
    <property type="entry name" value="Zinc/RING finger domain, C3HC4 (zinc finger)"/>
    <property type="match status" value="1"/>
</dbReference>
<protein>
    <recommendedName>
        <fullName evidence="5">RING-type E3 ubiquitin transferase</fullName>
        <ecNumber evidence="5">2.3.2.27</ecNumber>
    </recommendedName>
</protein>
<comment type="subcellular location">
    <subcellularLocation>
        <location evidence="2">Endoplasmic reticulum membrane</location>
        <topology evidence="2">Multi-pass membrane protein</topology>
    </subcellularLocation>
</comment>
<feature type="transmembrane region" description="Helical" evidence="16">
    <location>
        <begin position="173"/>
        <end position="195"/>
    </location>
</feature>
<feature type="compositionally biased region" description="Low complexity" evidence="15">
    <location>
        <begin position="566"/>
        <end position="577"/>
    </location>
</feature>
<evidence type="ECO:0000256" key="3">
    <source>
        <dbReference type="ARBA" id="ARBA00004906"/>
    </source>
</evidence>
<evidence type="ECO:0000259" key="17">
    <source>
        <dbReference type="PROSITE" id="PS50089"/>
    </source>
</evidence>
<evidence type="ECO:0000256" key="5">
    <source>
        <dbReference type="ARBA" id="ARBA00012483"/>
    </source>
</evidence>
<keyword evidence="8" id="KW-0479">Metal-binding</keyword>
<dbReference type="GO" id="GO:0061630">
    <property type="term" value="F:ubiquitin protein ligase activity"/>
    <property type="evidence" value="ECO:0007669"/>
    <property type="project" value="UniProtKB-EC"/>
</dbReference>
<dbReference type="Pfam" id="PF13639">
    <property type="entry name" value="zf-RING_2"/>
    <property type="match status" value="1"/>
</dbReference>
<dbReference type="FunFam" id="3.30.40.10:FF:000088">
    <property type="entry name" value="E3 ubiquitin-protein ligase synoviolin"/>
    <property type="match status" value="1"/>
</dbReference>
<evidence type="ECO:0000256" key="6">
    <source>
        <dbReference type="ARBA" id="ARBA00022679"/>
    </source>
</evidence>
<feature type="region of interest" description="Disordered" evidence="15">
    <location>
        <begin position="610"/>
        <end position="705"/>
    </location>
</feature>
<sequence>MKMRTLGLSVISMLLTGLVIGNAYYQKKQFYPSVVYITKSNPSMAVIYIQSLVLVLMLGKLMKKIFLGTLRAAEFEHLMERFWYALTETCLAFTVFRDDFNPKFVALFTVLLFLKSFHWLAEDRVDYMERSPVIGWLFHVRVAGLLLCLGLFDYELISYAYQSTISKGVTVQLVFGFEYAILMTMVINTAIKYIFHAAELRSDTPWENKAVFLLYTELIIGFTRVVLYVVFVILMVKIFTLPMFAFRPMYYTMRNFKKALNDVILSRRAIRNMNTLYPDATPEELQMSDNICIICREDMVSNSKKLPCGHIFHTACLRSWFQRQQTCPTCRLNILRTPITAATTTANPVANNNANDGANGAGPGTDASRPTGAGMAGAGGVAGASVAGAALPNGMAPSATNALPLFPGAPLVLPPFPFVGMPPYTMPLPPVPPSLDTLTDEEVRAMEGTERRHIEERIKHLRNIRTLLDASVALMNQYAAITARLPPEAVAHLQAPPPPGPQQAEPSVNASATVPPMAEVPSTSASTTTGDASVDPSISTTTTTGDVTDVGATALASSSEQAARGSSKSSNLVSDSNSSIGTNAVAAAAAFTGKSAGSSGVSLAKLEDLGPISSDEDDSSVKLKKEPLPSTSKAFLITPDQLLDEGSSSSSSTLLPPSTRTAALNGSADAGLPVSRPESSAMSELRRRRLEKFATQSPSAGSDSQ</sequence>
<dbReference type="AlphaFoldDB" id="A0A182J3K2"/>
<dbReference type="STRING" id="41427.A0A182J3K2"/>
<keyword evidence="13 16" id="KW-1133">Transmembrane helix</keyword>
<feature type="domain" description="RING-type" evidence="17">
    <location>
        <begin position="292"/>
        <end position="331"/>
    </location>
</feature>
<feature type="transmembrane region" description="Helical" evidence="16">
    <location>
        <begin position="133"/>
        <end position="152"/>
    </location>
</feature>
<keyword evidence="14 16" id="KW-0472">Membrane</keyword>
<dbReference type="GO" id="GO:0036503">
    <property type="term" value="P:ERAD pathway"/>
    <property type="evidence" value="ECO:0007669"/>
    <property type="project" value="TreeGrafter"/>
</dbReference>
<dbReference type="InterPro" id="IPR057992">
    <property type="entry name" value="TPR_SYVN1_N"/>
</dbReference>
<dbReference type="InterPro" id="IPR058051">
    <property type="entry name" value="Znf_RING_synoviolin"/>
</dbReference>
<dbReference type="EnsemblMetazoa" id="AATE010693-RA">
    <property type="protein sequence ID" value="AATE010693-PA.1"/>
    <property type="gene ID" value="AATE010693"/>
</dbReference>
<dbReference type="InterPro" id="IPR001841">
    <property type="entry name" value="Znf_RING"/>
</dbReference>
<evidence type="ECO:0000256" key="8">
    <source>
        <dbReference type="ARBA" id="ARBA00022723"/>
    </source>
</evidence>
<evidence type="ECO:0000256" key="10">
    <source>
        <dbReference type="ARBA" id="ARBA00022786"/>
    </source>
</evidence>
<keyword evidence="12" id="KW-0862">Zinc</keyword>
<feature type="region of interest" description="Disordered" evidence="15">
    <location>
        <begin position="346"/>
        <end position="373"/>
    </location>
</feature>
<reference evidence="18" key="1">
    <citation type="submission" date="2022-08" db="UniProtKB">
        <authorList>
            <consortium name="EnsemblMetazoa"/>
        </authorList>
    </citation>
    <scope>IDENTIFICATION</scope>
    <source>
        <strain evidence="18">EBRO</strain>
    </source>
</reference>
<keyword evidence="7 16" id="KW-0812">Transmembrane</keyword>
<feature type="transmembrane region" description="Helical" evidence="16">
    <location>
        <begin position="225"/>
        <end position="246"/>
    </location>
</feature>